<dbReference type="SUPFAM" id="SSF90209">
    <property type="entry name" value="Ran binding protein zinc finger-like"/>
    <property type="match status" value="3"/>
</dbReference>
<keyword evidence="1" id="KW-0479">Metal-binding</keyword>
<evidence type="ECO:0000256" key="3">
    <source>
        <dbReference type="ARBA" id="ARBA00022833"/>
    </source>
</evidence>
<dbReference type="PANTHER" id="PTHR12999:SF17">
    <property type="entry name" value="ZINC FINGER RAN-BINDING DOMAIN-CONTAINING PROTEIN 2"/>
    <property type="match status" value="1"/>
</dbReference>
<name>A0A7S4C933_9EUGL</name>
<evidence type="ECO:0000256" key="1">
    <source>
        <dbReference type="ARBA" id="ARBA00022723"/>
    </source>
</evidence>
<dbReference type="EMBL" id="HBJA01005066">
    <property type="protein sequence ID" value="CAE0790572.1"/>
    <property type="molecule type" value="Transcribed_RNA"/>
</dbReference>
<keyword evidence="3" id="KW-0862">Zinc</keyword>
<sequence>MSETGSNNHLVNYEWECVKCGNLNYPGRDRCNMRRCGASILESLRPTGRQAGPPVVPSSQYRYAPYNVPSQQGNWICHLCGNTNYASRTVCNMRKCGAPRSDAALQSSPMQVLPMGLSMPSAQSVVAPFTFANTKSSVRNAPEGSWVCECGNVNYPSRLKCNAHNCDKEKPVDFTPGPVAMPTMQTGLDVPLPLDSAAKQEASEAAAPAGSWRCPSCGNLNYPNRTVCNKRGCGLPKPDGLDGL</sequence>
<gene>
    <name evidence="5" type="ORF">EGYM00163_LOCUS1686</name>
</gene>
<proteinExistence type="predicted"/>
<evidence type="ECO:0000313" key="5">
    <source>
        <dbReference type="EMBL" id="CAE0790572.1"/>
    </source>
</evidence>
<dbReference type="InterPro" id="IPR001876">
    <property type="entry name" value="Znf_RanBP2"/>
</dbReference>
<dbReference type="Pfam" id="PF00641">
    <property type="entry name" value="Zn_ribbon_RanBP"/>
    <property type="match status" value="2"/>
</dbReference>
<dbReference type="PANTHER" id="PTHR12999">
    <property type="entry name" value="ZINC FINGER RAN-BINDING DOMAIN-CONTAINING PROTEIN 2 ZRANB2-RELATED"/>
    <property type="match status" value="1"/>
</dbReference>
<dbReference type="SMART" id="SM00547">
    <property type="entry name" value="ZnF_RBZ"/>
    <property type="match status" value="4"/>
</dbReference>
<feature type="domain" description="RanBP2-type" evidence="4">
    <location>
        <begin position="73"/>
        <end position="99"/>
    </location>
</feature>
<dbReference type="InterPro" id="IPR036443">
    <property type="entry name" value="Znf_RanBP2_sf"/>
</dbReference>
<protein>
    <recommendedName>
        <fullName evidence="4">RanBP2-type domain-containing protein</fullName>
    </recommendedName>
</protein>
<feature type="domain" description="RanBP2-type" evidence="4">
    <location>
        <begin position="144"/>
        <end position="169"/>
    </location>
</feature>
<dbReference type="AlphaFoldDB" id="A0A7S4C933"/>
<accession>A0A7S4C933</accession>
<reference evidence="5" key="1">
    <citation type="submission" date="2021-01" db="EMBL/GenBank/DDBJ databases">
        <authorList>
            <person name="Corre E."/>
            <person name="Pelletier E."/>
            <person name="Niang G."/>
            <person name="Scheremetjew M."/>
            <person name="Finn R."/>
            <person name="Kale V."/>
            <person name="Holt S."/>
            <person name="Cochrane G."/>
            <person name="Meng A."/>
            <person name="Brown T."/>
            <person name="Cohen L."/>
        </authorList>
    </citation>
    <scope>NUCLEOTIDE SEQUENCE</scope>
    <source>
        <strain evidence="5">CCMP1594</strain>
    </source>
</reference>
<organism evidence="5">
    <name type="scientific">Eutreptiella gymnastica</name>
    <dbReference type="NCBI Taxonomy" id="73025"/>
    <lineage>
        <taxon>Eukaryota</taxon>
        <taxon>Discoba</taxon>
        <taxon>Euglenozoa</taxon>
        <taxon>Euglenida</taxon>
        <taxon>Spirocuta</taxon>
        <taxon>Euglenophyceae</taxon>
        <taxon>Eutreptiales</taxon>
        <taxon>Eutreptiaceae</taxon>
        <taxon>Eutreptiella</taxon>
    </lineage>
</organism>
<dbReference type="GO" id="GO:0008270">
    <property type="term" value="F:zinc ion binding"/>
    <property type="evidence" value="ECO:0007669"/>
    <property type="project" value="UniProtKB-KW"/>
</dbReference>
<evidence type="ECO:0000259" key="4">
    <source>
        <dbReference type="SMART" id="SM00547"/>
    </source>
</evidence>
<evidence type="ECO:0000256" key="2">
    <source>
        <dbReference type="ARBA" id="ARBA00022771"/>
    </source>
</evidence>
<dbReference type="Gene3D" id="4.10.1060.10">
    <property type="entry name" value="Zinc finger, RanBP2-type"/>
    <property type="match status" value="3"/>
</dbReference>
<feature type="domain" description="RanBP2-type" evidence="4">
    <location>
        <begin position="13"/>
        <end position="39"/>
    </location>
</feature>
<feature type="domain" description="RanBP2-type" evidence="4">
    <location>
        <begin position="210"/>
        <end position="236"/>
    </location>
</feature>
<keyword evidence="2" id="KW-0863">Zinc-finger</keyword>